<dbReference type="EMBL" id="FOXQ01000006">
    <property type="protein sequence ID" value="SFQ19915.1"/>
    <property type="molecule type" value="Genomic_DNA"/>
</dbReference>
<organism evidence="1 2">
    <name type="scientific">Parafilimonas terrae</name>
    <dbReference type="NCBI Taxonomy" id="1465490"/>
    <lineage>
        <taxon>Bacteria</taxon>
        <taxon>Pseudomonadati</taxon>
        <taxon>Bacteroidota</taxon>
        <taxon>Chitinophagia</taxon>
        <taxon>Chitinophagales</taxon>
        <taxon>Chitinophagaceae</taxon>
        <taxon>Parafilimonas</taxon>
    </lineage>
</organism>
<dbReference type="Pfam" id="PF13376">
    <property type="entry name" value="OmdA"/>
    <property type="match status" value="1"/>
</dbReference>
<dbReference type="Gene3D" id="2.40.30.100">
    <property type="entry name" value="AF2212/PG0164-like"/>
    <property type="match status" value="1"/>
</dbReference>
<name>A0A1I5WJI8_9BACT</name>
<protein>
    <submittedName>
        <fullName evidence="1">Bacteriocin-protection, YdeI or OmpD-Associated</fullName>
    </submittedName>
</protein>
<gene>
    <name evidence="1" type="ORF">SAMN05444277_106236</name>
</gene>
<dbReference type="Proteomes" id="UP000199031">
    <property type="component" value="Unassembled WGS sequence"/>
</dbReference>
<dbReference type="InterPro" id="IPR037079">
    <property type="entry name" value="AF2212/PG0164-like_sf"/>
</dbReference>
<accession>A0A1I5WJI8</accession>
<dbReference type="STRING" id="1465490.SAMN05444277_106236"/>
<evidence type="ECO:0000313" key="2">
    <source>
        <dbReference type="Proteomes" id="UP000199031"/>
    </source>
</evidence>
<dbReference type="AlphaFoldDB" id="A0A1I5WJI8"/>
<reference evidence="1 2" key="1">
    <citation type="submission" date="2016-10" db="EMBL/GenBank/DDBJ databases">
        <authorList>
            <person name="de Groot N.N."/>
        </authorList>
    </citation>
    <scope>NUCLEOTIDE SEQUENCE [LARGE SCALE GENOMIC DNA]</scope>
    <source>
        <strain evidence="1 2">DSM 28286</strain>
    </source>
</reference>
<proteinExistence type="predicted"/>
<dbReference type="RefSeq" id="WP_090658635.1">
    <property type="nucleotide sequence ID" value="NZ_FOXQ01000006.1"/>
</dbReference>
<keyword evidence="2" id="KW-1185">Reference proteome</keyword>
<dbReference type="OrthoDB" id="680797at2"/>
<dbReference type="Pfam" id="PF08922">
    <property type="entry name" value="DUF1905"/>
    <property type="match status" value="1"/>
</dbReference>
<evidence type="ECO:0000313" key="1">
    <source>
        <dbReference type="EMBL" id="SFQ19915.1"/>
    </source>
</evidence>
<sequence>MVKITATLLKFDEQGEKTGWTYFVIPEDIAQQINPGCKKIYRVKGKLDNYKLSSVAIMPMGDGSFIMPVNADMRKAIGKRKGAMITATLEADNKPVQLNEDFMACLNDEPAALEHFNSLSGSHRNYFSKWIDSAKTEPTKTKRIAMALSALSRKMGYSEMMREQKAKKELN</sequence>
<dbReference type="InterPro" id="IPR015018">
    <property type="entry name" value="DUF1905"/>
</dbReference>
<dbReference type="SUPFAM" id="SSF141694">
    <property type="entry name" value="AF2212/PG0164-like"/>
    <property type="match status" value="1"/>
</dbReference>